<dbReference type="EMBL" id="CP002536">
    <property type="protein sequence ID" value="ADY26276.1"/>
    <property type="molecule type" value="Genomic_DNA"/>
</dbReference>
<accession>F0RND4</accession>
<dbReference type="AlphaFoldDB" id="F0RND4"/>
<evidence type="ECO:0000256" key="6">
    <source>
        <dbReference type="SAM" id="MobiDB-lite"/>
    </source>
</evidence>
<organism evidence="8 9">
    <name type="scientific">Deinococcus proteolyticus (strain ATCC 35074 / DSM 20540 / JCM 6276 / NBRC 101906 / NCIMB 13154 / VKM Ac-1939 / CCM 2703 / MRP)</name>
    <dbReference type="NCBI Taxonomy" id="693977"/>
    <lineage>
        <taxon>Bacteria</taxon>
        <taxon>Thermotogati</taxon>
        <taxon>Deinococcota</taxon>
        <taxon>Deinococci</taxon>
        <taxon>Deinococcales</taxon>
        <taxon>Deinococcaceae</taxon>
        <taxon>Deinococcus</taxon>
    </lineage>
</organism>
<evidence type="ECO:0000256" key="4">
    <source>
        <dbReference type="ARBA" id="ARBA00022989"/>
    </source>
</evidence>
<name>F0RND4_DEIPM</name>
<evidence type="ECO:0000313" key="8">
    <source>
        <dbReference type="EMBL" id="ADY26276.1"/>
    </source>
</evidence>
<dbReference type="STRING" id="693977.Deipr_1124"/>
<keyword evidence="4 7" id="KW-1133">Transmembrane helix</keyword>
<evidence type="ECO:0000256" key="7">
    <source>
        <dbReference type="SAM" id="Phobius"/>
    </source>
</evidence>
<sequence>MAARPGRPGGAAAAVTHAHHAPAAVPALHGAGGHAAAGFDPIILLYLLVAAGALAYAGLLWRQRALGRGWPLHRSLLFALGIALVAYGLSPALMAAGHADLRVHMTQHMLLGMFAPLALVLGQPLTLLLRGLPVPAARRLTRALHAAPLRWLMHPLTALALNVGGMYLLYLTPLYAAMLSSGPLHLLVHFHVIAAGFLYTAVLAGVDPSPLRAPFSWRLGTLLAGAGLHAVLGKLMFAELYPRGTADSAEVIEAAARRMYYWGDLAEALLACVLFWGWLKARDRQRAREARDEEARDREEQQRLQGGAAGAL</sequence>
<feature type="transmembrane region" description="Helical" evidence="7">
    <location>
        <begin position="260"/>
        <end position="279"/>
    </location>
</feature>
<protein>
    <submittedName>
        <fullName evidence="8">Cytochrome c oxidase caa3-type, assembly factor CtaG-related protein</fullName>
    </submittedName>
</protein>
<dbReference type="Proteomes" id="UP000007718">
    <property type="component" value="Chromosome"/>
</dbReference>
<feature type="transmembrane region" description="Helical" evidence="7">
    <location>
        <begin position="109"/>
        <end position="130"/>
    </location>
</feature>
<dbReference type="InterPro" id="IPR019108">
    <property type="entry name" value="Caa3_assmbl_CtaG-rel"/>
</dbReference>
<proteinExistence type="predicted"/>
<feature type="transmembrane region" description="Helical" evidence="7">
    <location>
        <begin position="184"/>
        <end position="206"/>
    </location>
</feature>
<evidence type="ECO:0000256" key="2">
    <source>
        <dbReference type="ARBA" id="ARBA00022475"/>
    </source>
</evidence>
<dbReference type="HOGENOM" id="CLU_054944_2_0_0"/>
<evidence type="ECO:0000256" key="5">
    <source>
        <dbReference type="ARBA" id="ARBA00023136"/>
    </source>
</evidence>
<dbReference type="Pfam" id="PF09678">
    <property type="entry name" value="Caa3_CtaG"/>
    <property type="match status" value="1"/>
</dbReference>
<feature type="region of interest" description="Disordered" evidence="6">
    <location>
        <begin position="291"/>
        <end position="312"/>
    </location>
</feature>
<dbReference type="GO" id="GO:0005886">
    <property type="term" value="C:plasma membrane"/>
    <property type="evidence" value="ECO:0007669"/>
    <property type="project" value="UniProtKB-SubCell"/>
</dbReference>
<dbReference type="KEGG" id="dpt:Deipr_1124"/>
<feature type="compositionally biased region" description="Basic and acidic residues" evidence="6">
    <location>
        <begin position="291"/>
        <end position="302"/>
    </location>
</feature>
<comment type="subcellular location">
    <subcellularLocation>
        <location evidence="1">Cell membrane</location>
        <topology evidence="1">Multi-pass membrane protein</topology>
    </subcellularLocation>
</comment>
<keyword evidence="3 7" id="KW-0812">Transmembrane</keyword>
<evidence type="ECO:0000256" key="1">
    <source>
        <dbReference type="ARBA" id="ARBA00004651"/>
    </source>
</evidence>
<dbReference type="eggNOG" id="COG3336">
    <property type="taxonomic scope" value="Bacteria"/>
</dbReference>
<reference evidence="8 9" key="2">
    <citation type="journal article" date="2012" name="Stand. Genomic Sci.">
        <title>Complete genome sequence of the orange-red pigmented, radioresistant Deinococcus proteolyticus type strain (MRP(T)).</title>
        <authorList>
            <person name="Copeland A."/>
            <person name="Zeytun A."/>
            <person name="Yassawong M."/>
            <person name="Nolan M."/>
            <person name="Lucas S."/>
            <person name="Hammon N."/>
            <person name="Deshpande S."/>
            <person name="Cheng J.F."/>
            <person name="Han C."/>
            <person name="Tapia R."/>
            <person name="Goodwin L.A."/>
            <person name="Pitluck S."/>
            <person name="Mavromatis K."/>
            <person name="Liolios K."/>
            <person name="Pagani I."/>
            <person name="Ivanova N."/>
            <person name="Mikhailova N."/>
            <person name="Pati A."/>
            <person name="Chen A."/>
            <person name="Palaniappan K."/>
            <person name="Land M."/>
            <person name="Hauser L."/>
            <person name="Jeffries C.D."/>
            <person name="Brambilla E.M."/>
            <person name="Rohde M."/>
            <person name="Sikorski J."/>
            <person name="Pukall R."/>
            <person name="Goker M."/>
            <person name="Detter J.C."/>
            <person name="Woyke T."/>
            <person name="Bristow J."/>
            <person name="Eisen J.A."/>
            <person name="Markowitz V."/>
            <person name="Hugenholtz P."/>
            <person name="Kyrpides N.C."/>
            <person name="Klenk H.P."/>
            <person name="Lapidus A."/>
        </authorList>
    </citation>
    <scope>NUCLEOTIDE SEQUENCE [LARGE SCALE GENOMIC DNA]</scope>
    <source>
        <strain evidence="9">ATCC 35074 / DSM 20540 / JCM 6276 / NBRC 101906 / NCIMB 13154 / VKM Ac-1939 / CCM 2703 / MRP</strain>
    </source>
</reference>
<feature type="transmembrane region" description="Helical" evidence="7">
    <location>
        <begin position="218"/>
        <end position="240"/>
    </location>
</feature>
<keyword evidence="5 7" id="KW-0472">Membrane</keyword>
<keyword evidence="9" id="KW-1185">Reference proteome</keyword>
<reference evidence="9" key="1">
    <citation type="submission" date="2011-02" db="EMBL/GenBank/DDBJ databases">
        <title>The complete sequence of chromosome of Deinococcus proteolyticus DSM 20540.</title>
        <authorList>
            <consortium name="US DOE Joint Genome Institute (JGI-PGF)"/>
            <person name="Lucas S."/>
            <person name="Copeland A."/>
            <person name="Lapidus A."/>
            <person name="Bruce D."/>
            <person name="Goodwin L."/>
            <person name="Pitluck S."/>
            <person name="Kyrpides N."/>
            <person name="Mavromatis K."/>
            <person name="Pagani I."/>
            <person name="Ivanova N."/>
            <person name="Ovchinnikova G."/>
            <person name="Zeytun A."/>
            <person name="Detter J.C."/>
            <person name="Han C."/>
            <person name="Land M."/>
            <person name="Hauser L."/>
            <person name="Markowitz V."/>
            <person name="Cheng J.-F."/>
            <person name="Hugenholtz P."/>
            <person name="Woyke T."/>
            <person name="Wu D."/>
            <person name="Pukall R."/>
            <person name="Steenblock K."/>
            <person name="Brambilla E."/>
            <person name="Klenk H.-P."/>
            <person name="Eisen J.A."/>
        </authorList>
    </citation>
    <scope>NUCLEOTIDE SEQUENCE [LARGE SCALE GENOMIC DNA]</scope>
    <source>
        <strain evidence="9">ATCC 35074 / DSM 20540 / JCM 6276 / NBRC 101906 / NCIMB 13154 / VKM Ac-1939 / CCM 2703 / MRP</strain>
    </source>
</reference>
<feature type="transmembrane region" description="Helical" evidence="7">
    <location>
        <begin position="43"/>
        <end position="63"/>
    </location>
</feature>
<feature type="transmembrane region" description="Helical" evidence="7">
    <location>
        <begin position="75"/>
        <end position="97"/>
    </location>
</feature>
<evidence type="ECO:0000256" key="3">
    <source>
        <dbReference type="ARBA" id="ARBA00022692"/>
    </source>
</evidence>
<gene>
    <name evidence="8" type="ordered locus">Deipr_1124</name>
</gene>
<feature type="transmembrane region" description="Helical" evidence="7">
    <location>
        <begin position="151"/>
        <end position="172"/>
    </location>
</feature>
<keyword evidence="2" id="KW-1003">Cell membrane</keyword>
<evidence type="ECO:0000313" key="9">
    <source>
        <dbReference type="Proteomes" id="UP000007718"/>
    </source>
</evidence>